<evidence type="ECO:0000256" key="1">
    <source>
        <dbReference type="ARBA" id="ARBA00004651"/>
    </source>
</evidence>
<keyword evidence="11" id="KW-1185">Reference proteome</keyword>
<dbReference type="InterPro" id="IPR025857">
    <property type="entry name" value="MacB_PCD"/>
</dbReference>
<feature type="transmembrane region" description="Helical" evidence="7">
    <location>
        <begin position="271"/>
        <end position="295"/>
    </location>
</feature>
<feature type="transmembrane region" description="Helical" evidence="7">
    <location>
        <begin position="315"/>
        <end position="340"/>
    </location>
</feature>
<evidence type="ECO:0000256" key="5">
    <source>
        <dbReference type="ARBA" id="ARBA00023136"/>
    </source>
</evidence>
<dbReference type="EMBL" id="FOOX01000003">
    <property type="protein sequence ID" value="SFG22780.1"/>
    <property type="molecule type" value="Genomic_DNA"/>
</dbReference>
<evidence type="ECO:0000259" key="8">
    <source>
        <dbReference type="Pfam" id="PF02687"/>
    </source>
</evidence>
<keyword evidence="2" id="KW-1003">Cell membrane</keyword>
<feature type="domain" description="ABC3 transporter permease C-terminal" evidence="8">
    <location>
        <begin position="274"/>
        <end position="386"/>
    </location>
</feature>
<dbReference type="GO" id="GO:0022857">
    <property type="term" value="F:transmembrane transporter activity"/>
    <property type="evidence" value="ECO:0007669"/>
    <property type="project" value="TreeGrafter"/>
</dbReference>
<feature type="transmembrane region" description="Helical" evidence="7">
    <location>
        <begin position="16"/>
        <end position="39"/>
    </location>
</feature>
<organism evidence="10 11">
    <name type="scientific">Desulfotruncus arcticus DSM 17038</name>
    <dbReference type="NCBI Taxonomy" id="1121424"/>
    <lineage>
        <taxon>Bacteria</taxon>
        <taxon>Bacillati</taxon>
        <taxon>Bacillota</taxon>
        <taxon>Clostridia</taxon>
        <taxon>Eubacteriales</taxon>
        <taxon>Desulfallaceae</taxon>
        <taxon>Desulfotruncus</taxon>
    </lineage>
</organism>
<evidence type="ECO:0000256" key="6">
    <source>
        <dbReference type="ARBA" id="ARBA00038076"/>
    </source>
</evidence>
<sequence>MSLLFFSIQNAFRKKAVVALAILGVAFGIALMTFLLSLVGGMENRAESTLGDLSNKIMISGKDAIFGGLFLGMGTTPIPSSYMETIKGIPHVTKVYAQVSAIMRPFNMEYDMPLYGYGAQDISTVTGIPHNKIIEGTAPGADNEIIIGTSLQKYMKFINSPYTIGNVYQFIVPERGQAKVLELKVVGVYQTGNEVLDSAFSGSEQLAMDIGNIPDGKVSSINVTVDEIDNLESAAQSIRNDLSGQKPEVQVVLPNEVLNPVKDVLDLFGRFLIAVSVVAMVVGALTIMVVMLLSVINRVREFGIMKALGWTPANIIFLVLVESLVLSMLGAALGVSLGYAGLVLARDLIALDFANLSWQTAFYICLASIFTGVAGGIYPAWRAKSAAPAQILRGM</sequence>
<dbReference type="GO" id="GO:0005886">
    <property type="term" value="C:plasma membrane"/>
    <property type="evidence" value="ECO:0007669"/>
    <property type="project" value="UniProtKB-SubCell"/>
</dbReference>
<keyword evidence="3 7" id="KW-0812">Transmembrane</keyword>
<comment type="similarity">
    <text evidence="6">Belongs to the ABC-4 integral membrane protein family.</text>
</comment>
<dbReference type="InterPro" id="IPR003838">
    <property type="entry name" value="ABC3_permease_C"/>
</dbReference>
<dbReference type="Proteomes" id="UP000199337">
    <property type="component" value="Unassembled WGS sequence"/>
</dbReference>
<evidence type="ECO:0000313" key="10">
    <source>
        <dbReference type="EMBL" id="SFG22780.1"/>
    </source>
</evidence>
<dbReference type="Pfam" id="PF02687">
    <property type="entry name" value="FtsX"/>
    <property type="match status" value="1"/>
</dbReference>
<evidence type="ECO:0000313" key="11">
    <source>
        <dbReference type="Proteomes" id="UP000199337"/>
    </source>
</evidence>
<evidence type="ECO:0000256" key="2">
    <source>
        <dbReference type="ARBA" id="ARBA00022475"/>
    </source>
</evidence>
<feature type="domain" description="MacB-like periplasmic core" evidence="9">
    <location>
        <begin position="19"/>
        <end position="240"/>
    </location>
</feature>
<evidence type="ECO:0000256" key="3">
    <source>
        <dbReference type="ARBA" id="ARBA00022692"/>
    </source>
</evidence>
<proteinExistence type="inferred from homology"/>
<dbReference type="PANTHER" id="PTHR30572">
    <property type="entry name" value="MEMBRANE COMPONENT OF TRANSPORTER-RELATED"/>
    <property type="match status" value="1"/>
</dbReference>
<dbReference type="AlphaFoldDB" id="A0A1I2Q4C4"/>
<dbReference type="RefSeq" id="WP_092469395.1">
    <property type="nucleotide sequence ID" value="NZ_FOOX01000003.1"/>
</dbReference>
<comment type="subcellular location">
    <subcellularLocation>
        <location evidence="1">Cell membrane</location>
        <topology evidence="1">Multi-pass membrane protein</topology>
    </subcellularLocation>
</comment>
<feature type="transmembrane region" description="Helical" evidence="7">
    <location>
        <begin position="360"/>
        <end position="381"/>
    </location>
</feature>
<dbReference type="OrthoDB" id="9775474at2"/>
<evidence type="ECO:0000259" key="9">
    <source>
        <dbReference type="Pfam" id="PF12704"/>
    </source>
</evidence>
<dbReference type="STRING" id="341036.SAMN05660649_01039"/>
<accession>A0A1I2Q4C4</accession>
<name>A0A1I2Q4C4_9FIRM</name>
<keyword evidence="4 7" id="KW-1133">Transmembrane helix</keyword>
<reference evidence="11" key="1">
    <citation type="submission" date="2016-10" db="EMBL/GenBank/DDBJ databases">
        <authorList>
            <person name="Varghese N."/>
            <person name="Submissions S."/>
        </authorList>
    </citation>
    <scope>NUCLEOTIDE SEQUENCE [LARGE SCALE GENOMIC DNA]</scope>
    <source>
        <strain evidence="11">DSM 17038</strain>
    </source>
</reference>
<protein>
    <submittedName>
        <fullName evidence="10">Putative ABC transport system permease protein</fullName>
    </submittedName>
</protein>
<dbReference type="PANTHER" id="PTHR30572:SF4">
    <property type="entry name" value="ABC TRANSPORTER PERMEASE YTRF"/>
    <property type="match status" value="1"/>
</dbReference>
<dbReference type="Pfam" id="PF12704">
    <property type="entry name" value="MacB_PCD"/>
    <property type="match status" value="1"/>
</dbReference>
<keyword evidence="5 7" id="KW-0472">Membrane</keyword>
<evidence type="ECO:0000256" key="7">
    <source>
        <dbReference type="SAM" id="Phobius"/>
    </source>
</evidence>
<dbReference type="InterPro" id="IPR050250">
    <property type="entry name" value="Macrolide_Exporter_MacB"/>
</dbReference>
<evidence type="ECO:0000256" key="4">
    <source>
        <dbReference type="ARBA" id="ARBA00022989"/>
    </source>
</evidence>
<gene>
    <name evidence="10" type="ORF">SAMN05660649_01039</name>
</gene>